<feature type="compositionally biased region" description="Low complexity" evidence="1">
    <location>
        <begin position="177"/>
        <end position="194"/>
    </location>
</feature>
<organism evidence="2 3">
    <name type="scientific">Ascobolus immersus RN42</name>
    <dbReference type="NCBI Taxonomy" id="1160509"/>
    <lineage>
        <taxon>Eukaryota</taxon>
        <taxon>Fungi</taxon>
        <taxon>Dikarya</taxon>
        <taxon>Ascomycota</taxon>
        <taxon>Pezizomycotina</taxon>
        <taxon>Pezizomycetes</taxon>
        <taxon>Pezizales</taxon>
        <taxon>Ascobolaceae</taxon>
        <taxon>Ascobolus</taxon>
    </lineage>
</organism>
<feature type="region of interest" description="Disordered" evidence="1">
    <location>
        <begin position="337"/>
        <end position="360"/>
    </location>
</feature>
<accession>A0A3N4IEL9</accession>
<evidence type="ECO:0000256" key="1">
    <source>
        <dbReference type="SAM" id="MobiDB-lite"/>
    </source>
</evidence>
<dbReference type="EMBL" id="ML119658">
    <property type="protein sequence ID" value="RPA84555.1"/>
    <property type="molecule type" value="Genomic_DNA"/>
</dbReference>
<name>A0A3N4IEL9_ASCIM</name>
<gene>
    <name evidence="2" type="ORF">BJ508DRAFT_323467</name>
</gene>
<feature type="region of interest" description="Disordered" evidence="1">
    <location>
        <begin position="59"/>
        <end position="319"/>
    </location>
</feature>
<dbReference type="Proteomes" id="UP000275078">
    <property type="component" value="Unassembled WGS sequence"/>
</dbReference>
<evidence type="ECO:0000313" key="2">
    <source>
        <dbReference type="EMBL" id="RPA84555.1"/>
    </source>
</evidence>
<feature type="compositionally biased region" description="Basic and acidic residues" evidence="1">
    <location>
        <begin position="290"/>
        <end position="318"/>
    </location>
</feature>
<protein>
    <submittedName>
        <fullName evidence="2">Uncharacterized protein</fullName>
    </submittedName>
</protein>
<feature type="compositionally biased region" description="Acidic residues" evidence="1">
    <location>
        <begin position="450"/>
        <end position="464"/>
    </location>
</feature>
<reference evidence="2 3" key="1">
    <citation type="journal article" date="2018" name="Nat. Ecol. Evol.">
        <title>Pezizomycetes genomes reveal the molecular basis of ectomycorrhizal truffle lifestyle.</title>
        <authorList>
            <person name="Murat C."/>
            <person name="Payen T."/>
            <person name="Noel B."/>
            <person name="Kuo A."/>
            <person name="Morin E."/>
            <person name="Chen J."/>
            <person name="Kohler A."/>
            <person name="Krizsan K."/>
            <person name="Balestrini R."/>
            <person name="Da Silva C."/>
            <person name="Montanini B."/>
            <person name="Hainaut M."/>
            <person name="Levati E."/>
            <person name="Barry K.W."/>
            <person name="Belfiori B."/>
            <person name="Cichocki N."/>
            <person name="Clum A."/>
            <person name="Dockter R.B."/>
            <person name="Fauchery L."/>
            <person name="Guy J."/>
            <person name="Iotti M."/>
            <person name="Le Tacon F."/>
            <person name="Lindquist E.A."/>
            <person name="Lipzen A."/>
            <person name="Malagnac F."/>
            <person name="Mello A."/>
            <person name="Molinier V."/>
            <person name="Miyauchi S."/>
            <person name="Poulain J."/>
            <person name="Riccioni C."/>
            <person name="Rubini A."/>
            <person name="Sitrit Y."/>
            <person name="Splivallo R."/>
            <person name="Traeger S."/>
            <person name="Wang M."/>
            <person name="Zifcakova L."/>
            <person name="Wipf D."/>
            <person name="Zambonelli A."/>
            <person name="Paolocci F."/>
            <person name="Nowrousian M."/>
            <person name="Ottonello S."/>
            <person name="Baldrian P."/>
            <person name="Spatafora J.W."/>
            <person name="Henrissat B."/>
            <person name="Nagy L.G."/>
            <person name="Aury J.M."/>
            <person name="Wincker P."/>
            <person name="Grigoriev I.V."/>
            <person name="Bonfante P."/>
            <person name="Martin F.M."/>
        </authorList>
    </citation>
    <scope>NUCLEOTIDE SEQUENCE [LARGE SCALE GENOMIC DNA]</scope>
    <source>
        <strain evidence="2 3">RN42</strain>
    </source>
</reference>
<proteinExistence type="predicted"/>
<feature type="region of interest" description="Disordered" evidence="1">
    <location>
        <begin position="443"/>
        <end position="490"/>
    </location>
</feature>
<evidence type="ECO:0000313" key="3">
    <source>
        <dbReference type="Proteomes" id="UP000275078"/>
    </source>
</evidence>
<feature type="compositionally biased region" description="Low complexity" evidence="1">
    <location>
        <begin position="123"/>
        <end position="140"/>
    </location>
</feature>
<dbReference type="AlphaFoldDB" id="A0A3N4IEL9"/>
<feature type="compositionally biased region" description="Basic and acidic residues" evidence="1">
    <location>
        <begin position="72"/>
        <end position="109"/>
    </location>
</feature>
<feature type="compositionally biased region" description="Basic residues" evidence="1">
    <location>
        <begin position="141"/>
        <end position="152"/>
    </location>
</feature>
<feature type="compositionally biased region" description="Polar residues" evidence="1">
    <location>
        <begin position="229"/>
        <end position="289"/>
    </location>
</feature>
<sequence>MASSDNIIRSDALPASSSTASLEKMVMNTTGLSIITKLDEYDDDYRVGTPCSIATTKSFHTAMEPDTEDEEERNKVVREGKELHLDLSKSKDAVEEEEKTPTAEKEMKLEKHHRPRREHHEGSTTSAGSSRSSGSGSKSRTSGRHSSRTKPRKSTETSPTSVPPHRSQPPSRRPSTRRTTTATSLKTASSATSPRASESNIRPLYIPSNARREQSGSSFLMKNRGHAYQSPQISPTRTNTATGSLKSPLATSRRPSIGSNGSSGLHQLNLLQAAPSLNQSRSMNSLPRSSQEKKDRTRRSVDTASLHEEPKARREQSWEMHPVLAPVEICWNSNRKANSVPTTSHSKSKRPFGLSSKGKASSAKEGFWDAVRRKLLCFSHHGQMNSSGDSTIKRSFIKRGTVREYATSPIESAPAFDPTAGHRVGKVEKMKCWDAGSVVRFQVEVQNGENDTETEDDSDNEEEAERSGARDFPQMDSSIITIKPAPIGRR</sequence>
<keyword evidence="3" id="KW-1185">Reference proteome</keyword>